<evidence type="ECO:0000256" key="7">
    <source>
        <dbReference type="RuleBase" id="RU003879"/>
    </source>
</evidence>
<keyword evidence="4 7" id="KW-0812">Transmembrane</keyword>
<dbReference type="InterPro" id="IPR003400">
    <property type="entry name" value="ExbD"/>
</dbReference>
<name>A0A9E2KN79_9GAMM</name>
<evidence type="ECO:0000256" key="3">
    <source>
        <dbReference type="ARBA" id="ARBA00022475"/>
    </source>
</evidence>
<keyword evidence="7" id="KW-0653">Protein transport</keyword>
<dbReference type="PANTHER" id="PTHR30558:SF3">
    <property type="entry name" value="BIOPOLYMER TRANSPORT PROTEIN EXBD-RELATED"/>
    <property type="match status" value="1"/>
</dbReference>
<organism evidence="9 10">
    <name type="scientific">Candidatus Anaerobiospirillum merdipullorum</name>
    <dbReference type="NCBI Taxonomy" id="2838450"/>
    <lineage>
        <taxon>Bacteria</taxon>
        <taxon>Pseudomonadati</taxon>
        <taxon>Pseudomonadota</taxon>
        <taxon>Gammaproteobacteria</taxon>
        <taxon>Aeromonadales</taxon>
        <taxon>Succinivibrionaceae</taxon>
        <taxon>Anaerobiospirillum</taxon>
    </lineage>
</organism>
<dbReference type="GO" id="GO:0022857">
    <property type="term" value="F:transmembrane transporter activity"/>
    <property type="evidence" value="ECO:0007669"/>
    <property type="project" value="InterPro"/>
</dbReference>
<evidence type="ECO:0000256" key="2">
    <source>
        <dbReference type="ARBA" id="ARBA00005811"/>
    </source>
</evidence>
<proteinExistence type="inferred from homology"/>
<evidence type="ECO:0000256" key="4">
    <source>
        <dbReference type="ARBA" id="ARBA00022692"/>
    </source>
</evidence>
<keyword evidence="3" id="KW-1003">Cell membrane</keyword>
<evidence type="ECO:0000313" key="10">
    <source>
        <dbReference type="Proteomes" id="UP000824150"/>
    </source>
</evidence>
<evidence type="ECO:0000256" key="6">
    <source>
        <dbReference type="ARBA" id="ARBA00023136"/>
    </source>
</evidence>
<evidence type="ECO:0000256" key="1">
    <source>
        <dbReference type="ARBA" id="ARBA00004162"/>
    </source>
</evidence>
<dbReference type="Pfam" id="PF02472">
    <property type="entry name" value="ExbD"/>
    <property type="match status" value="1"/>
</dbReference>
<dbReference type="GO" id="GO:0005886">
    <property type="term" value="C:plasma membrane"/>
    <property type="evidence" value="ECO:0007669"/>
    <property type="project" value="UniProtKB-SubCell"/>
</dbReference>
<comment type="similarity">
    <text evidence="2 7">Belongs to the ExbD/TolR family.</text>
</comment>
<dbReference type="Proteomes" id="UP000824150">
    <property type="component" value="Unassembled WGS sequence"/>
</dbReference>
<comment type="subcellular location">
    <subcellularLocation>
        <location evidence="1">Cell membrane</location>
        <topology evidence="1">Single-pass membrane protein</topology>
    </subcellularLocation>
    <subcellularLocation>
        <location evidence="7">Cell membrane</location>
        <topology evidence="7">Single-pass type II membrane protein</topology>
    </subcellularLocation>
</comment>
<accession>A0A9E2KN79</accession>
<evidence type="ECO:0000256" key="5">
    <source>
        <dbReference type="ARBA" id="ARBA00022989"/>
    </source>
</evidence>
<keyword evidence="7" id="KW-0813">Transport</keyword>
<protein>
    <submittedName>
        <fullName evidence="9">Biopolymer transporter ExbD</fullName>
    </submittedName>
</protein>
<dbReference type="GO" id="GO:0015031">
    <property type="term" value="P:protein transport"/>
    <property type="evidence" value="ECO:0007669"/>
    <property type="project" value="UniProtKB-KW"/>
</dbReference>
<reference evidence="9" key="2">
    <citation type="submission" date="2021-04" db="EMBL/GenBank/DDBJ databases">
        <authorList>
            <person name="Gilroy R."/>
        </authorList>
    </citation>
    <scope>NUCLEOTIDE SEQUENCE</scope>
    <source>
        <strain evidence="9">687</strain>
    </source>
</reference>
<gene>
    <name evidence="9" type="ORF">IAA31_03155</name>
</gene>
<evidence type="ECO:0000313" key="9">
    <source>
        <dbReference type="EMBL" id="MBU3826470.1"/>
    </source>
</evidence>
<evidence type="ECO:0000256" key="8">
    <source>
        <dbReference type="SAM" id="Phobius"/>
    </source>
</evidence>
<dbReference type="PANTHER" id="PTHR30558">
    <property type="entry name" value="EXBD MEMBRANE COMPONENT OF PMF-DRIVEN MACROMOLECULE IMPORT SYSTEM"/>
    <property type="match status" value="1"/>
</dbReference>
<keyword evidence="5 8" id="KW-1133">Transmembrane helix</keyword>
<comment type="caution">
    <text evidence="9">The sequence shown here is derived from an EMBL/GenBank/DDBJ whole genome shotgun (WGS) entry which is preliminary data.</text>
</comment>
<reference evidence="9" key="1">
    <citation type="journal article" date="2021" name="PeerJ">
        <title>Extensive microbial diversity within the chicken gut microbiome revealed by metagenomics and culture.</title>
        <authorList>
            <person name="Gilroy R."/>
            <person name="Ravi A."/>
            <person name="Getino M."/>
            <person name="Pursley I."/>
            <person name="Horton D.L."/>
            <person name="Alikhan N.F."/>
            <person name="Baker D."/>
            <person name="Gharbi K."/>
            <person name="Hall N."/>
            <person name="Watson M."/>
            <person name="Adriaenssens E.M."/>
            <person name="Foster-Nyarko E."/>
            <person name="Jarju S."/>
            <person name="Secka A."/>
            <person name="Antonio M."/>
            <person name="Oren A."/>
            <person name="Chaudhuri R.R."/>
            <person name="La Ragione R."/>
            <person name="Hildebrand F."/>
            <person name="Pallen M.J."/>
        </authorList>
    </citation>
    <scope>NUCLEOTIDE SEQUENCE</scope>
    <source>
        <strain evidence="9">687</strain>
    </source>
</reference>
<dbReference type="AlphaFoldDB" id="A0A9E2KN79"/>
<sequence>MQDLDDDDLGVDLTPLIDVTFMLVIFFIMTMSFALPNIELNLTQSSTAERSAVKAQALQLSVDASGQFFFNKAPITLKDIANTLQQGQFERIELNLDAAAPAQAVVDCADLARQYTKGQLQLNTLLKD</sequence>
<feature type="transmembrane region" description="Helical" evidence="8">
    <location>
        <begin position="16"/>
        <end position="35"/>
    </location>
</feature>
<keyword evidence="6 8" id="KW-0472">Membrane</keyword>
<dbReference type="EMBL" id="JAHLFG010000035">
    <property type="protein sequence ID" value="MBU3826470.1"/>
    <property type="molecule type" value="Genomic_DNA"/>
</dbReference>